<comment type="caution">
    <text evidence="1">The sequence shown here is derived from an EMBL/GenBank/DDBJ whole genome shotgun (WGS) entry which is preliminary data.</text>
</comment>
<sequence length="127" mass="14923">MSSDFAYDRSTSTCKIGVFPRKVYCNRPCPQPRRHFRPPNIREPTRWLRSGGLFSEKKTLSRSLSLEGCQLPICRLSVAAEIGKWNTTHFFLVVFRPTLVTPGSGRWLQMWRRRIVCSEYWTDEIRI</sequence>
<dbReference type="EMBL" id="BGPR01001000">
    <property type="protein sequence ID" value="GBM42612.1"/>
    <property type="molecule type" value="Genomic_DNA"/>
</dbReference>
<dbReference type="Proteomes" id="UP000499080">
    <property type="component" value="Unassembled WGS sequence"/>
</dbReference>
<evidence type="ECO:0000313" key="2">
    <source>
        <dbReference type="Proteomes" id="UP000499080"/>
    </source>
</evidence>
<organism evidence="1 2">
    <name type="scientific">Araneus ventricosus</name>
    <name type="common">Orbweaver spider</name>
    <name type="synonym">Epeira ventricosa</name>
    <dbReference type="NCBI Taxonomy" id="182803"/>
    <lineage>
        <taxon>Eukaryota</taxon>
        <taxon>Metazoa</taxon>
        <taxon>Ecdysozoa</taxon>
        <taxon>Arthropoda</taxon>
        <taxon>Chelicerata</taxon>
        <taxon>Arachnida</taxon>
        <taxon>Araneae</taxon>
        <taxon>Araneomorphae</taxon>
        <taxon>Entelegynae</taxon>
        <taxon>Araneoidea</taxon>
        <taxon>Araneidae</taxon>
        <taxon>Araneus</taxon>
    </lineage>
</organism>
<name>A0A4Y2FMA6_ARAVE</name>
<evidence type="ECO:0000313" key="1">
    <source>
        <dbReference type="EMBL" id="GBM42612.1"/>
    </source>
</evidence>
<keyword evidence="2" id="KW-1185">Reference proteome</keyword>
<reference evidence="1 2" key="1">
    <citation type="journal article" date="2019" name="Sci. Rep.">
        <title>Orb-weaving spider Araneus ventricosus genome elucidates the spidroin gene catalogue.</title>
        <authorList>
            <person name="Kono N."/>
            <person name="Nakamura H."/>
            <person name="Ohtoshi R."/>
            <person name="Moran D.A.P."/>
            <person name="Shinohara A."/>
            <person name="Yoshida Y."/>
            <person name="Fujiwara M."/>
            <person name="Mori M."/>
            <person name="Tomita M."/>
            <person name="Arakawa K."/>
        </authorList>
    </citation>
    <scope>NUCLEOTIDE SEQUENCE [LARGE SCALE GENOMIC DNA]</scope>
</reference>
<proteinExistence type="predicted"/>
<protein>
    <submittedName>
        <fullName evidence="1">Uncharacterized protein</fullName>
    </submittedName>
</protein>
<gene>
    <name evidence="1" type="ORF">AVEN_148942_1</name>
</gene>
<dbReference type="AlphaFoldDB" id="A0A4Y2FMA6"/>
<accession>A0A4Y2FMA6</accession>